<feature type="compositionally biased region" description="Polar residues" evidence="1">
    <location>
        <begin position="45"/>
        <end position="61"/>
    </location>
</feature>
<feature type="region of interest" description="Disordered" evidence="1">
    <location>
        <begin position="1"/>
        <end position="101"/>
    </location>
</feature>
<dbReference type="Proteomes" id="UP000789508">
    <property type="component" value="Unassembled WGS sequence"/>
</dbReference>
<evidence type="ECO:0000313" key="3">
    <source>
        <dbReference type="Proteomes" id="UP000789508"/>
    </source>
</evidence>
<organism evidence="2 3">
    <name type="scientific">Ambispora leptoticha</name>
    <dbReference type="NCBI Taxonomy" id="144679"/>
    <lineage>
        <taxon>Eukaryota</taxon>
        <taxon>Fungi</taxon>
        <taxon>Fungi incertae sedis</taxon>
        <taxon>Mucoromycota</taxon>
        <taxon>Glomeromycotina</taxon>
        <taxon>Glomeromycetes</taxon>
        <taxon>Archaeosporales</taxon>
        <taxon>Ambisporaceae</taxon>
        <taxon>Ambispora</taxon>
    </lineage>
</organism>
<name>A0A9N9G9V3_9GLOM</name>
<accession>A0A9N9G9V3</accession>
<dbReference type="EMBL" id="CAJVPS010003352">
    <property type="protein sequence ID" value="CAG8587161.1"/>
    <property type="molecule type" value="Genomic_DNA"/>
</dbReference>
<keyword evidence="3" id="KW-1185">Reference proteome</keyword>
<sequence length="101" mass="10995">MEAEPSSHANTSSSTVETEAVSMSSDEATEATNSTSHMEIESQKDSTVPNFTNTTEDNTPFITVVSKKQKVKGKKKSYIRPDSPYGKAGSSQSRLLHKIQN</sequence>
<comment type="caution">
    <text evidence="2">The sequence shown here is derived from an EMBL/GenBank/DDBJ whole genome shotgun (WGS) entry which is preliminary data.</text>
</comment>
<proteinExistence type="predicted"/>
<protein>
    <submittedName>
        <fullName evidence="2">1144_t:CDS:1</fullName>
    </submittedName>
</protein>
<feature type="compositionally biased region" description="Low complexity" evidence="1">
    <location>
        <begin position="11"/>
        <end position="25"/>
    </location>
</feature>
<evidence type="ECO:0000313" key="2">
    <source>
        <dbReference type="EMBL" id="CAG8587161.1"/>
    </source>
</evidence>
<reference evidence="2" key="1">
    <citation type="submission" date="2021-06" db="EMBL/GenBank/DDBJ databases">
        <authorList>
            <person name="Kallberg Y."/>
            <person name="Tangrot J."/>
            <person name="Rosling A."/>
        </authorList>
    </citation>
    <scope>NUCLEOTIDE SEQUENCE</scope>
    <source>
        <strain evidence="2">FL130A</strain>
    </source>
</reference>
<gene>
    <name evidence="2" type="ORF">ALEPTO_LOCUS7537</name>
</gene>
<feature type="compositionally biased region" description="Basic residues" evidence="1">
    <location>
        <begin position="67"/>
        <end position="78"/>
    </location>
</feature>
<evidence type="ECO:0000256" key="1">
    <source>
        <dbReference type="SAM" id="MobiDB-lite"/>
    </source>
</evidence>
<dbReference type="AlphaFoldDB" id="A0A9N9G9V3"/>